<dbReference type="PANTHER" id="PTHR42878:SF7">
    <property type="entry name" value="SENSOR HISTIDINE KINASE GLRK"/>
    <property type="match status" value="1"/>
</dbReference>
<dbReference type="AlphaFoldDB" id="A0A937F5F7"/>
<dbReference type="GO" id="GO:0004673">
    <property type="term" value="F:protein histidine kinase activity"/>
    <property type="evidence" value="ECO:0007669"/>
    <property type="project" value="UniProtKB-EC"/>
</dbReference>
<keyword evidence="3" id="KW-0808">Transferase</keyword>
<evidence type="ECO:0000256" key="6">
    <source>
        <dbReference type="ARBA" id="ARBA00022840"/>
    </source>
</evidence>
<comment type="caution">
    <text evidence="10">The sequence shown here is derived from an EMBL/GenBank/DDBJ whole genome shotgun (WGS) entry which is preliminary data.</text>
</comment>
<name>A0A937F5F7_9BACT</name>
<keyword evidence="4" id="KW-0547">Nucleotide-binding</keyword>
<keyword evidence="11" id="KW-1185">Reference proteome</keyword>
<keyword evidence="8" id="KW-0812">Transmembrane</keyword>
<feature type="transmembrane region" description="Helical" evidence="8">
    <location>
        <begin position="7"/>
        <end position="27"/>
    </location>
</feature>
<dbReference type="SUPFAM" id="SSF55874">
    <property type="entry name" value="ATPase domain of HSP90 chaperone/DNA topoisomerase II/histidine kinase"/>
    <property type="match status" value="1"/>
</dbReference>
<evidence type="ECO:0000256" key="5">
    <source>
        <dbReference type="ARBA" id="ARBA00022777"/>
    </source>
</evidence>
<dbReference type="EC" id="2.7.13.3" evidence="2"/>
<accession>A0A937F5F7</accession>
<evidence type="ECO:0000256" key="4">
    <source>
        <dbReference type="ARBA" id="ARBA00022741"/>
    </source>
</evidence>
<keyword evidence="7" id="KW-0902">Two-component regulatory system</keyword>
<evidence type="ECO:0000256" key="1">
    <source>
        <dbReference type="ARBA" id="ARBA00000085"/>
    </source>
</evidence>
<dbReference type="PRINTS" id="PR00344">
    <property type="entry name" value="BCTRLSENSOR"/>
</dbReference>
<dbReference type="GO" id="GO:0000156">
    <property type="term" value="F:phosphorelay response regulator activity"/>
    <property type="evidence" value="ECO:0007669"/>
    <property type="project" value="TreeGrafter"/>
</dbReference>
<dbReference type="InterPro" id="IPR050351">
    <property type="entry name" value="BphY/WalK/GraS-like"/>
</dbReference>
<dbReference type="GO" id="GO:0005524">
    <property type="term" value="F:ATP binding"/>
    <property type="evidence" value="ECO:0007669"/>
    <property type="project" value="UniProtKB-KW"/>
</dbReference>
<organism evidence="10 11">
    <name type="scientific">Fulvivirga sediminis</name>
    <dbReference type="NCBI Taxonomy" id="2803949"/>
    <lineage>
        <taxon>Bacteria</taxon>
        <taxon>Pseudomonadati</taxon>
        <taxon>Bacteroidota</taxon>
        <taxon>Cytophagia</taxon>
        <taxon>Cytophagales</taxon>
        <taxon>Fulvivirgaceae</taxon>
        <taxon>Fulvivirga</taxon>
    </lineage>
</organism>
<protein>
    <recommendedName>
        <fullName evidence="2">histidine kinase</fullName>
        <ecNumber evidence="2">2.7.13.3</ecNumber>
    </recommendedName>
</protein>
<evidence type="ECO:0000313" key="11">
    <source>
        <dbReference type="Proteomes" id="UP000659388"/>
    </source>
</evidence>
<evidence type="ECO:0000313" key="10">
    <source>
        <dbReference type="EMBL" id="MBL3654660.1"/>
    </source>
</evidence>
<dbReference type="InterPro" id="IPR005467">
    <property type="entry name" value="His_kinase_dom"/>
</dbReference>
<dbReference type="EMBL" id="JAESIY010000001">
    <property type="protein sequence ID" value="MBL3654660.1"/>
    <property type="molecule type" value="Genomic_DNA"/>
</dbReference>
<proteinExistence type="predicted"/>
<evidence type="ECO:0000259" key="9">
    <source>
        <dbReference type="PROSITE" id="PS50109"/>
    </source>
</evidence>
<dbReference type="Proteomes" id="UP000659388">
    <property type="component" value="Unassembled WGS sequence"/>
</dbReference>
<keyword evidence="8" id="KW-0472">Membrane</keyword>
<dbReference type="Pfam" id="PF02518">
    <property type="entry name" value="HATPase_c"/>
    <property type="match status" value="1"/>
</dbReference>
<keyword evidence="6" id="KW-0067">ATP-binding</keyword>
<feature type="domain" description="Histidine kinase" evidence="9">
    <location>
        <begin position="230"/>
        <end position="447"/>
    </location>
</feature>
<dbReference type="InterPro" id="IPR003594">
    <property type="entry name" value="HATPase_dom"/>
</dbReference>
<evidence type="ECO:0000256" key="3">
    <source>
        <dbReference type="ARBA" id="ARBA00022679"/>
    </source>
</evidence>
<dbReference type="GO" id="GO:0007234">
    <property type="term" value="P:osmosensory signaling via phosphorelay pathway"/>
    <property type="evidence" value="ECO:0007669"/>
    <property type="project" value="TreeGrafter"/>
</dbReference>
<dbReference type="PANTHER" id="PTHR42878">
    <property type="entry name" value="TWO-COMPONENT HISTIDINE KINASE"/>
    <property type="match status" value="1"/>
</dbReference>
<dbReference type="RefSeq" id="WP_202241681.1">
    <property type="nucleotide sequence ID" value="NZ_JAESIY010000001.1"/>
</dbReference>
<comment type="catalytic activity">
    <reaction evidence="1">
        <text>ATP + protein L-histidine = ADP + protein N-phospho-L-histidine.</text>
        <dbReference type="EC" id="2.7.13.3"/>
    </reaction>
</comment>
<sequence length="447" mass="50752">MNFKSFRIFILIAVCTIVILAFGIAYATIYTQWIFTPLALTIILIATSLYIIKHTEKTNLKLTQFLLSIKQGGFNSTFLENNGNHPDVNLNSALNDIIKEFQKLNIEKERQYQYLKTLNENISVGLVSYEEDGSVKMINPAAKALLQKPLLRNISELTTIDSKLHKTVTNLKAEEKKVIKTFIGQESQQLSVQLKEFIVDQKKVRLLLIQNLVFELDQKEVEAWQKLISVLTHEIMNSVTPIASLTSSVNQLLQQNNKQELSKDDRADIYYSLDTIEKRSKGLIKFINVYKDFSKTPELTFSKFDLISTTHHLLQLITPDLEKKQVQYNLQNTARAVKIWADQQMIEQVMINLLKNALEAIKEVEKPCLKIIIEAAANKTKVSISNNGPWIPPSKLEKIFIPFYSTKKGGSGIGLSLARQIMKLHNGNIQVYSAEGVGSTFTLTFIN</sequence>
<dbReference type="SMART" id="SM00387">
    <property type="entry name" value="HATPase_c"/>
    <property type="match status" value="1"/>
</dbReference>
<gene>
    <name evidence="10" type="ORF">JL102_00845</name>
</gene>
<keyword evidence="5" id="KW-0418">Kinase</keyword>
<dbReference type="InterPro" id="IPR036890">
    <property type="entry name" value="HATPase_C_sf"/>
</dbReference>
<reference evidence="10" key="1">
    <citation type="submission" date="2021-01" db="EMBL/GenBank/DDBJ databases">
        <title>Fulvivirga kasyanovii gen. nov., sp nov., a novel member of the phylum Bacteroidetes isolated from seawater in a mussel farm.</title>
        <authorList>
            <person name="Zhao L.-H."/>
            <person name="Wang Z.-J."/>
        </authorList>
    </citation>
    <scope>NUCLEOTIDE SEQUENCE</scope>
    <source>
        <strain evidence="10">2943</strain>
    </source>
</reference>
<dbReference type="GO" id="GO:0030295">
    <property type="term" value="F:protein kinase activator activity"/>
    <property type="evidence" value="ECO:0007669"/>
    <property type="project" value="TreeGrafter"/>
</dbReference>
<feature type="transmembrane region" description="Helical" evidence="8">
    <location>
        <begin position="33"/>
        <end position="52"/>
    </location>
</feature>
<evidence type="ECO:0000256" key="2">
    <source>
        <dbReference type="ARBA" id="ARBA00012438"/>
    </source>
</evidence>
<dbReference type="PROSITE" id="PS50109">
    <property type="entry name" value="HIS_KIN"/>
    <property type="match status" value="1"/>
</dbReference>
<dbReference type="Gene3D" id="3.30.565.10">
    <property type="entry name" value="Histidine kinase-like ATPase, C-terminal domain"/>
    <property type="match status" value="1"/>
</dbReference>
<evidence type="ECO:0000256" key="8">
    <source>
        <dbReference type="SAM" id="Phobius"/>
    </source>
</evidence>
<evidence type="ECO:0000256" key="7">
    <source>
        <dbReference type="ARBA" id="ARBA00023012"/>
    </source>
</evidence>
<dbReference type="InterPro" id="IPR004358">
    <property type="entry name" value="Sig_transdc_His_kin-like_C"/>
</dbReference>
<keyword evidence="8" id="KW-1133">Transmembrane helix</keyword>